<evidence type="ECO:0000313" key="3">
    <source>
        <dbReference type="WBParaSite" id="TCNE_0000235801-mRNA-1"/>
    </source>
</evidence>
<dbReference type="AlphaFoldDB" id="A0A183U1I8"/>
<dbReference type="Proteomes" id="UP000050794">
    <property type="component" value="Unassembled WGS sequence"/>
</dbReference>
<keyword evidence="2" id="KW-1185">Reference proteome</keyword>
<keyword evidence="1" id="KW-1133">Transmembrane helix</keyword>
<reference evidence="3" key="1">
    <citation type="submission" date="2016-06" db="UniProtKB">
        <authorList>
            <consortium name="WormBaseParasite"/>
        </authorList>
    </citation>
    <scope>IDENTIFICATION</scope>
</reference>
<name>A0A183U1I8_TOXCA</name>
<evidence type="ECO:0000256" key="1">
    <source>
        <dbReference type="SAM" id="Phobius"/>
    </source>
</evidence>
<keyword evidence="1" id="KW-0812">Transmembrane</keyword>
<accession>A0A183U1I8</accession>
<protein>
    <submittedName>
        <fullName evidence="3">Conserved plasma membrane protein</fullName>
    </submittedName>
</protein>
<keyword evidence="1" id="KW-0472">Membrane</keyword>
<feature type="transmembrane region" description="Helical" evidence="1">
    <location>
        <begin position="35"/>
        <end position="59"/>
    </location>
</feature>
<evidence type="ECO:0000313" key="2">
    <source>
        <dbReference type="Proteomes" id="UP000050794"/>
    </source>
</evidence>
<organism evidence="2 3">
    <name type="scientific">Toxocara canis</name>
    <name type="common">Canine roundworm</name>
    <dbReference type="NCBI Taxonomy" id="6265"/>
    <lineage>
        <taxon>Eukaryota</taxon>
        <taxon>Metazoa</taxon>
        <taxon>Ecdysozoa</taxon>
        <taxon>Nematoda</taxon>
        <taxon>Chromadorea</taxon>
        <taxon>Rhabditida</taxon>
        <taxon>Spirurina</taxon>
        <taxon>Ascaridomorpha</taxon>
        <taxon>Ascaridoidea</taxon>
        <taxon>Toxocaridae</taxon>
        <taxon>Toxocara</taxon>
    </lineage>
</organism>
<feature type="transmembrane region" description="Helical" evidence="1">
    <location>
        <begin position="6"/>
        <end position="23"/>
    </location>
</feature>
<sequence length="218" mass="24543">LFSFGVLFYGIVLVGCYVLFELGKWRYSEVPTEIYFYRLGNGPVAAAVFIVQATMFSTAYAGFRGPYHETILIVSIVLSGASVLACAICAFCATLACLRASYILHHRATGSSTALVAPLEDNYDVQRIYTYSTTPQRQHPPMQQMEEQSVYWSTDENPYYYQTSKRYYGQPYYIESGFHGYALAHPHLNGSTNVGIDNFRQRHMNSSAAQTRIGHAFD</sequence>
<feature type="transmembrane region" description="Helical" evidence="1">
    <location>
        <begin position="71"/>
        <end position="98"/>
    </location>
</feature>
<dbReference type="WBParaSite" id="TCNE_0000235801-mRNA-1">
    <property type="protein sequence ID" value="TCNE_0000235801-mRNA-1"/>
    <property type="gene ID" value="TCNE_0000235801"/>
</dbReference>
<proteinExistence type="predicted"/>